<feature type="region of interest" description="Disordered" evidence="6">
    <location>
        <begin position="718"/>
        <end position="758"/>
    </location>
</feature>
<feature type="transmembrane region" description="Helical" evidence="7">
    <location>
        <begin position="54"/>
        <end position="71"/>
    </location>
</feature>
<evidence type="ECO:0000256" key="4">
    <source>
        <dbReference type="ARBA" id="ARBA00022989"/>
    </source>
</evidence>
<feature type="transmembrane region" description="Helical" evidence="7">
    <location>
        <begin position="334"/>
        <end position="352"/>
    </location>
</feature>
<dbReference type="InterPro" id="IPR025405">
    <property type="entry name" value="DUF4131"/>
</dbReference>
<evidence type="ECO:0000256" key="6">
    <source>
        <dbReference type="SAM" id="MobiDB-lite"/>
    </source>
</evidence>
<comment type="subcellular location">
    <subcellularLocation>
        <location evidence="1">Cell membrane</location>
        <topology evidence="1">Multi-pass membrane protein</topology>
    </subcellularLocation>
</comment>
<feature type="domain" description="ComEC/Rec2-related protein" evidence="8">
    <location>
        <begin position="272"/>
        <end position="554"/>
    </location>
</feature>
<dbReference type="PANTHER" id="PTHR30619:SF1">
    <property type="entry name" value="RECOMBINATION PROTEIN 2"/>
    <property type="match status" value="1"/>
</dbReference>
<accession>A0A931BMD5</accession>
<dbReference type="EMBL" id="JADQDO010000001">
    <property type="protein sequence ID" value="MBF9232543.1"/>
    <property type="molecule type" value="Genomic_DNA"/>
</dbReference>
<feature type="transmembrane region" description="Helical" evidence="7">
    <location>
        <begin position="359"/>
        <end position="377"/>
    </location>
</feature>
<feature type="domain" description="DUF4131" evidence="9">
    <location>
        <begin position="75"/>
        <end position="225"/>
    </location>
</feature>
<dbReference type="PANTHER" id="PTHR30619">
    <property type="entry name" value="DNA INTERNALIZATION/COMPETENCE PROTEIN COMEC/REC2"/>
    <property type="match status" value="1"/>
</dbReference>
<gene>
    <name evidence="10" type="ORF">I2H38_04045</name>
</gene>
<feature type="transmembrane region" description="Helical" evidence="7">
    <location>
        <begin position="77"/>
        <end position="94"/>
    </location>
</feature>
<organism evidence="10 11">
    <name type="scientific">Microvirga alba</name>
    <dbReference type="NCBI Taxonomy" id="2791025"/>
    <lineage>
        <taxon>Bacteria</taxon>
        <taxon>Pseudomonadati</taxon>
        <taxon>Pseudomonadota</taxon>
        <taxon>Alphaproteobacteria</taxon>
        <taxon>Hyphomicrobiales</taxon>
        <taxon>Methylobacteriaceae</taxon>
        <taxon>Microvirga</taxon>
    </lineage>
</organism>
<dbReference type="AlphaFoldDB" id="A0A931BMD5"/>
<dbReference type="NCBIfam" id="TIGR00360">
    <property type="entry name" value="ComEC_N-term"/>
    <property type="match status" value="1"/>
</dbReference>
<feature type="transmembrane region" description="Helical" evidence="7">
    <location>
        <begin position="101"/>
        <end position="119"/>
    </location>
</feature>
<feature type="transmembrane region" description="Helical" evidence="7">
    <location>
        <begin position="478"/>
        <end position="498"/>
    </location>
</feature>
<keyword evidence="11" id="KW-1185">Reference proteome</keyword>
<sequence length="758" mass="80524">MAEDNRPEHRQIPRLPARVLALPRPWPIALDWRLVGGRDWLAKNLSREIEQRRLFPWLAVCFGLGIVLYFQADAPSLWAPLVAFFIACSSAVLLRRNFAALSIVIGLAALFAGFSAGVIRARSVAAPVLARMTIAPMTGFIEAVEDRPAGKRLLLRVADVKGIAEADRPRLVRVSVRKGDGLVAGQFIGGNARLLPPPQPAWPGGYDFARDAYFKGIGAVGSFTGAVRHLDAPVAPDWPLLVAASIDDARNTLTQRIASSIGGAAGGVGAALVTGKRGLIGEPTNDVLRSAGIYHIVSISGLHMVLAAGTFFWLARALLSLAPALVLLWPVKKIAAVAAMIGATIYCVFSGSDVATERSLIMTLVMFGAILVDRPALSTRNLAIAALLVLAREPEALLGPSFQMSFGAVAAMMALVPLMQGRRPESRQRSLIERAFHATSQSVLGLLTTTLVASLATAPFSVYHFQTLNPYGLIGNTLALPLVSFVVMPSAVLGVLAFPFGLDRPIWQVMGIAVSRVLEVSSWVGGLEGSTVVIPALGLGAFAFLSAALLVLTLPASSLRWLAVVPAAAGLALAATPNRFDTYVDRDGAGAAIRNRTGQLTLVGKASGFVAEQWLRADGDGRSADDAGLRRDARCDKVGCIVENAPQRSVAFVQDVSAFDEDCRRATVVITRLKAPLTCDAPLVLDRQALAARGATTLRFDGEAVEIRSVRAAAERRILSGQKTAKADSPSSQTQPRQPRPIPEQDLSEDEISTGEPD</sequence>
<comment type="caution">
    <text evidence="10">The sequence shown here is derived from an EMBL/GenBank/DDBJ whole genome shotgun (WGS) entry which is preliminary data.</text>
</comment>
<proteinExistence type="predicted"/>
<dbReference type="Pfam" id="PF13567">
    <property type="entry name" value="DUF4131"/>
    <property type="match status" value="1"/>
</dbReference>
<dbReference type="Proteomes" id="UP000599312">
    <property type="component" value="Unassembled WGS sequence"/>
</dbReference>
<feature type="transmembrane region" description="Helical" evidence="7">
    <location>
        <begin position="397"/>
        <end position="418"/>
    </location>
</feature>
<feature type="transmembrane region" description="Helical" evidence="7">
    <location>
        <begin position="293"/>
        <end position="314"/>
    </location>
</feature>
<feature type="compositionally biased region" description="Acidic residues" evidence="6">
    <location>
        <begin position="746"/>
        <end position="758"/>
    </location>
</feature>
<evidence type="ECO:0000313" key="11">
    <source>
        <dbReference type="Proteomes" id="UP000599312"/>
    </source>
</evidence>
<keyword evidence="2" id="KW-1003">Cell membrane</keyword>
<evidence type="ECO:0000256" key="5">
    <source>
        <dbReference type="ARBA" id="ARBA00023136"/>
    </source>
</evidence>
<evidence type="ECO:0000313" key="10">
    <source>
        <dbReference type="EMBL" id="MBF9232543.1"/>
    </source>
</evidence>
<dbReference type="InterPro" id="IPR052159">
    <property type="entry name" value="Competence_DNA_uptake"/>
</dbReference>
<dbReference type="RefSeq" id="WP_196270491.1">
    <property type="nucleotide sequence ID" value="NZ_JADQDO010000001.1"/>
</dbReference>
<evidence type="ECO:0000259" key="8">
    <source>
        <dbReference type="Pfam" id="PF03772"/>
    </source>
</evidence>
<dbReference type="Pfam" id="PF03772">
    <property type="entry name" value="Competence"/>
    <property type="match status" value="1"/>
</dbReference>
<keyword evidence="3 7" id="KW-0812">Transmembrane</keyword>
<dbReference type="InterPro" id="IPR004477">
    <property type="entry name" value="ComEC_N"/>
</dbReference>
<feature type="transmembrane region" description="Helical" evidence="7">
    <location>
        <begin position="438"/>
        <end position="458"/>
    </location>
</feature>
<evidence type="ECO:0000256" key="1">
    <source>
        <dbReference type="ARBA" id="ARBA00004651"/>
    </source>
</evidence>
<keyword evidence="4 7" id="KW-1133">Transmembrane helix</keyword>
<evidence type="ECO:0000256" key="7">
    <source>
        <dbReference type="SAM" id="Phobius"/>
    </source>
</evidence>
<evidence type="ECO:0000256" key="2">
    <source>
        <dbReference type="ARBA" id="ARBA00022475"/>
    </source>
</evidence>
<dbReference type="GO" id="GO:0005886">
    <property type="term" value="C:plasma membrane"/>
    <property type="evidence" value="ECO:0007669"/>
    <property type="project" value="UniProtKB-SubCell"/>
</dbReference>
<evidence type="ECO:0000259" key="9">
    <source>
        <dbReference type="Pfam" id="PF13567"/>
    </source>
</evidence>
<reference evidence="10" key="1">
    <citation type="submission" date="2020-11" db="EMBL/GenBank/DDBJ databases">
        <authorList>
            <person name="Kim M.K."/>
        </authorList>
    </citation>
    <scope>NUCLEOTIDE SEQUENCE</scope>
    <source>
        <strain evidence="10">BT350</strain>
    </source>
</reference>
<name>A0A931BMD5_9HYPH</name>
<evidence type="ECO:0000256" key="3">
    <source>
        <dbReference type="ARBA" id="ARBA00022692"/>
    </source>
</evidence>
<feature type="transmembrane region" description="Helical" evidence="7">
    <location>
        <begin position="532"/>
        <end position="552"/>
    </location>
</feature>
<protein>
    <submittedName>
        <fullName evidence="10">ComEC/Rec2 family competence protein</fullName>
    </submittedName>
</protein>
<keyword evidence="5 7" id="KW-0472">Membrane</keyword>